<comment type="caution">
    <text evidence="1">The sequence shown here is derived from an EMBL/GenBank/DDBJ whole genome shotgun (WGS) entry which is preliminary data.</text>
</comment>
<name>A0A645C8H6_9ZZZZ</name>
<gene>
    <name evidence="1" type="ORF">SDC9_117651</name>
</gene>
<sequence length="49" mass="5226">MYIMGRAFMEQELGNGLYVAGDHNGLGLEPAAISGIYAANKILAKQEKA</sequence>
<dbReference type="SUPFAM" id="SSF51971">
    <property type="entry name" value="Nucleotide-binding domain"/>
    <property type="match status" value="1"/>
</dbReference>
<dbReference type="EMBL" id="VSSQ01023625">
    <property type="protein sequence ID" value="MPM70694.1"/>
    <property type="molecule type" value="Genomic_DNA"/>
</dbReference>
<evidence type="ECO:0000313" key="1">
    <source>
        <dbReference type="EMBL" id="MPM70694.1"/>
    </source>
</evidence>
<protein>
    <submittedName>
        <fullName evidence="1">Uncharacterized protein</fullName>
    </submittedName>
</protein>
<dbReference type="AlphaFoldDB" id="A0A645C8H6"/>
<organism evidence="1">
    <name type="scientific">bioreactor metagenome</name>
    <dbReference type="NCBI Taxonomy" id="1076179"/>
    <lineage>
        <taxon>unclassified sequences</taxon>
        <taxon>metagenomes</taxon>
        <taxon>ecological metagenomes</taxon>
    </lineage>
</organism>
<proteinExistence type="predicted"/>
<accession>A0A645C8H6</accession>
<reference evidence="1" key="1">
    <citation type="submission" date="2019-08" db="EMBL/GenBank/DDBJ databases">
        <authorList>
            <person name="Kucharzyk K."/>
            <person name="Murdoch R.W."/>
            <person name="Higgins S."/>
            <person name="Loffler F."/>
        </authorList>
    </citation>
    <scope>NUCLEOTIDE SEQUENCE</scope>
</reference>